<keyword evidence="7" id="KW-0812">Transmembrane</keyword>
<dbReference type="PROSITE" id="PS52018">
    <property type="entry name" value="DART"/>
    <property type="match status" value="1"/>
</dbReference>
<evidence type="ECO:0000256" key="6">
    <source>
        <dbReference type="SAM" id="MobiDB-lite"/>
    </source>
</evidence>
<sequence length="219" mass="24816">MDSEIRAKNHASPQACHQTSYQDIVDRRGSGEFGMPGGSVVNDYVPFYFSPITSFTYTIYQKNVPLVSPTGEYLRQSCEDDRIFFVGRPDSFRDSGLFYCFSDYALNSNAPLPSIETDLDRLEDHVHWEVFDEAHDKASIPEIGYPGVNSWFHSMVSPAHRMSRSPKRMAEFLVYGAVPLGFVGCIIVKTDDMRDKLQTMMDASIWNIPIHTKPGCFYG</sequence>
<evidence type="ECO:0000256" key="3">
    <source>
        <dbReference type="ARBA" id="ARBA00022679"/>
    </source>
</evidence>
<keyword evidence="7" id="KW-1133">Transmembrane helix</keyword>
<evidence type="ECO:0000256" key="2">
    <source>
        <dbReference type="ARBA" id="ARBA00022676"/>
    </source>
</evidence>
<dbReference type="AlphaFoldDB" id="A0A0F9NM60"/>
<feature type="domain" description="DarT" evidence="8">
    <location>
        <begin position="1"/>
        <end position="218"/>
    </location>
</feature>
<keyword evidence="5" id="KW-0238">DNA-binding</keyword>
<comment type="caution">
    <text evidence="9">The sequence shown here is derived from an EMBL/GenBank/DDBJ whole genome shotgun (WGS) entry which is preliminary data.</text>
</comment>
<feature type="transmembrane region" description="Helical" evidence="7">
    <location>
        <begin position="172"/>
        <end position="190"/>
    </location>
</feature>
<evidence type="ECO:0000313" key="9">
    <source>
        <dbReference type="EMBL" id="KKM82402.1"/>
    </source>
</evidence>
<dbReference type="EMBL" id="LAZR01007868">
    <property type="protein sequence ID" value="KKM82402.1"/>
    <property type="molecule type" value="Genomic_DNA"/>
</dbReference>
<keyword evidence="7" id="KW-0472">Membrane</keyword>
<organism evidence="9">
    <name type="scientific">marine sediment metagenome</name>
    <dbReference type="NCBI Taxonomy" id="412755"/>
    <lineage>
        <taxon>unclassified sequences</taxon>
        <taxon>metagenomes</taxon>
        <taxon>ecological metagenomes</taxon>
    </lineage>
</organism>
<evidence type="ECO:0000256" key="1">
    <source>
        <dbReference type="ARBA" id="ARBA00022649"/>
    </source>
</evidence>
<gene>
    <name evidence="9" type="ORF">LCGC14_1319920</name>
</gene>
<evidence type="ECO:0000259" key="8">
    <source>
        <dbReference type="PROSITE" id="PS52018"/>
    </source>
</evidence>
<feature type="region of interest" description="Disordered" evidence="6">
    <location>
        <begin position="1"/>
        <end position="20"/>
    </location>
</feature>
<reference evidence="9" key="1">
    <citation type="journal article" date="2015" name="Nature">
        <title>Complex archaea that bridge the gap between prokaryotes and eukaryotes.</title>
        <authorList>
            <person name="Spang A."/>
            <person name="Saw J.H."/>
            <person name="Jorgensen S.L."/>
            <person name="Zaremba-Niedzwiedzka K."/>
            <person name="Martijn J."/>
            <person name="Lind A.E."/>
            <person name="van Eijk R."/>
            <person name="Schleper C."/>
            <person name="Guy L."/>
            <person name="Ettema T.J."/>
        </authorList>
    </citation>
    <scope>NUCLEOTIDE SEQUENCE</scope>
</reference>
<keyword evidence="1" id="KW-1277">Toxin-antitoxin system</keyword>
<proteinExistence type="predicted"/>
<feature type="compositionally biased region" description="Polar residues" evidence="6">
    <location>
        <begin position="11"/>
        <end position="20"/>
    </location>
</feature>
<accession>A0A0F9NM60</accession>
<evidence type="ECO:0000256" key="7">
    <source>
        <dbReference type="SAM" id="Phobius"/>
    </source>
</evidence>
<keyword evidence="2" id="KW-0328">Glycosyltransferase</keyword>
<dbReference type="GO" id="GO:0003677">
    <property type="term" value="F:DNA binding"/>
    <property type="evidence" value="ECO:0007669"/>
    <property type="project" value="UniProtKB-KW"/>
</dbReference>
<name>A0A0F9NM60_9ZZZZ</name>
<protein>
    <recommendedName>
        <fullName evidence="8">DarT domain-containing protein</fullName>
    </recommendedName>
</protein>
<dbReference type="GO" id="GO:0016757">
    <property type="term" value="F:glycosyltransferase activity"/>
    <property type="evidence" value="ECO:0007669"/>
    <property type="project" value="UniProtKB-KW"/>
</dbReference>
<dbReference type="GO" id="GO:0016779">
    <property type="term" value="F:nucleotidyltransferase activity"/>
    <property type="evidence" value="ECO:0007669"/>
    <property type="project" value="UniProtKB-KW"/>
</dbReference>
<keyword evidence="4" id="KW-0548">Nucleotidyltransferase</keyword>
<dbReference type="Pfam" id="PF14487">
    <property type="entry name" value="DarT"/>
    <property type="match status" value="1"/>
</dbReference>
<keyword evidence="3" id="KW-0808">Transferase</keyword>
<evidence type="ECO:0000256" key="4">
    <source>
        <dbReference type="ARBA" id="ARBA00022695"/>
    </source>
</evidence>
<evidence type="ECO:0000256" key="5">
    <source>
        <dbReference type="ARBA" id="ARBA00023125"/>
    </source>
</evidence>
<dbReference type="InterPro" id="IPR029494">
    <property type="entry name" value="DarT"/>
</dbReference>